<name>A0A7C5ET56_9BACT</name>
<dbReference type="EMBL" id="DTKJ01000040">
    <property type="protein sequence ID" value="HGZ11624.1"/>
    <property type="molecule type" value="Genomic_DNA"/>
</dbReference>
<evidence type="ECO:0000256" key="1">
    <source>
        <dbReference type="SAM" id="SignalP"/>
    </source>
</evidence>
<gene>
    <name evidence="3" type="ORF">ENW48_05355</name>
</gene>
<keyword evidence="3" id="KW-0238">DNA-binding</keyword>
<dbReference type="InterPro" id="IPR058837">
    <property type="entry name" value="MamS_MamX_dom"/>
</dbReference>
<feature type="chain" id="PRO_5027724259" evidence="1">
    <location>
        <begin position="24"/>
        <end position="152"/>
    </location>
</feature>
<protein>
    <submittedName>
        <fullName evidence="3">DNA-binding protein</fullName>
    </submittedName>
</protein>
<evidence type="ECO:0000313" key="3">
    <source>
        <dbReference type="EMBL" id="HGZ11624.1"/>
    </source>
</evidence>
<comment type="caution">
    <text evidence="3">The sequence shown here is derived from an EMBL/GenBank/DDBJ whole genome shotgun (WGS) entry which is preliminary data.</text>
</comment>
<feature type="signal peptide" evidence="1">
    <location>
        <begin position="1"/>
        <end position="23"/>
    </location>
</feature>
<accession>A0A7C5ET56</accession>
<reference evidence="3" key="1">
    <citation type="journal article" date="2020" name="mSystems">
        <title>Genome- and Community-Level Interaction Insights into Carbon Utilization and Element Cycling Functions of Hydrothermarchaeota in Hydrothermal Sediment.</title>
        <authorList>
            <person name="Zhou Z."/>
            <person name="Liu Y."/>
            <person name="Xu W."/>
            <person name="Pan J."/>
            <person name="Luo Z.H."/>
            <person name="Li M."/>
        </authorList>
    </citation>
    <scope>NUCLEOTIDE SEQUENCE [LARGE SCALE GENOMIC DNA]</scope>
    <source>
        <strain evidence="3">SpSt-853</strain>
    </source>
</reference>
<proteinExistence type="predicted"/>
<dbReference type="Pfam" id="PF26390">
    <property type="entry name" value="MamS_MamX"/>
    <property type="match status" value="1"/>
</dbReference>
<dbReference type="GO" id="GO:0003677">
    <property type="term" value="F:DNA binding"/>
    <property type="evidence" value="ECO:0007669"/>
    <property type="project" value="UniProtKB-KW"/>
</dbReference>
<organism evidence="3">
    <name type="scientific">Desulfobacca acetoxidans</name>
    <dbReference type="NCBI Taxonomy" id="60893"/>
    <lineage>
        <taxon>Bacteria</taxon>
        <taxon>Pseudomonadati</taxon>
        <taxon>Thermodesulfobacteriota</taxon>
        <taxon>Desulfobaccia</taxon>
        <taxon>Desulfobaccales</taxon>
        <taxon>Desulfobaccaceae</taxon>
        <taxon>Desulfobacca</taxon>
    </lineage>
</organism>
<sequence length="152" mass="16902">MPRFVLWLMLMLLGMALAGAVLAQGPGPGQELQAWPLGRMYNPQTVETLKGEIVALEKIAAGRTDIPVRVLLKLKTAKETVTVYLGPEWYLAQQGVKLAAGDTVEVRGSRVSLDNQPVILPNEVKKGDRVMQFWDEQGFPRWRGRGPRAPQR</sequence>
<feature type="domain" description="Magnetosome protein MamS/MamX" evidence="2">
    <location>
        <begin position="45"/>
        <end position="130"/>
    </location>
</feature>
<dbReference type="AlphaFoldDB" id="A0A7C5ET56"/>
<evidence type="ECO:0000259" key="2">
    <source>
        <dbReference type="Pfam" id="PF26390"/>
    </source>
</evidence>
<keyword evidence="1" id="KW-0732">Signal</keyword>